<organism evidence="5 6">
    <name type="scientific">Vitis vinifera</name>
    <name type="common">Grape</name>
    <dbReference type="NCBI Taxonomy" id="29760"/>
    <lineage>
        <taxon>Eukaryota</taxon>
        <taxon>Viridiplantae</taxon>
        <taxon>Streptophyta</taxon>
        <taxon>Embryophyta</taxon>
        <taxon>Tracheophyta</taxon>
        <taxon>Spermatophyta</taxon>
        <taxon>Magnoliopsida</taxon>
        <taxon>eudicotyledons</taxon>
        <taxon>Gunneridae</taxon>
        <taxon>Pentapetalae</taxon>
        <taxon>rosids</taxon>
        <taxon>Vitales</taxon>
        <taxon>Vitaceae</taxon>
        <taxon>Viteae</taxon>
        <taxon>Vitis</taxon>
    </lineage>
</organism>
<dbReference type="Gene3D" id="2.60.120.330">
    <property type="entry name" value="B-lactam Antibiotic, Isopenicillin N Synthase, Chain"/>
    <property type="match status" value="2"/>
</dbReference>
<keyword evidence="1" id="KW-0479">Metal-binding</keyword>
<dbReference type="Pfam" id="PF03171">
    <property type="entry name" value="2OG-FeII_Oxy"/>
    <property type="match status" value="1"/>
</dbReference>
<protein>
    <submittedName>
        <fullName evidence="5">S-norcoclaurine synthase 1</fullName>
    </submittedName>
</protein>
<reference evidence="5 6" key="1">
    <citation type="journal article" date="2018" name="PLoS Genet.">
        <title>Population sequencing reveals clonal diversity and ancestral inbreeding in the grapevine cultivar Chardonnay.</title>
        <authorList>
            <person name="Roach M.J."/>
            <person name="Johnson D.L."/>
            <person name="Bohlmann J."/>
            <person name="van Vuuren H.J."/>
            <person name="Jones S.J."/>
            <person name="Pretorius I.S."/>
            <person name="Schmidt S.A."/>
            <person name="Borneman A.R."/>
        </authorList>
    </citation>
    <scope>NUCLEOTIDE SEQUENCE [LARGE SCALE GENOMIC DNA]</scope>
    <source>
        <strain evidence="6">cv. Chardonnay</strain>
        <tissue evidence="5">Leaf</tissue>
    </source>
</reference>
<evidence type="ECO:0000313" key="6">
    <source>
        <dbReference type="Proteomes" id="UP000288805"/>
    </source>
</evidence>
<feature type="domain" description="Isopenicillin N synthase-like Fe(2+) 2OG dioxygenase" evidence="3">
    <location>
        <begin position="241"/>
        <end position="287"/>
    </location>
</feature>
<sequence>MGSEEMSIRKEFGGSLPVANVQALASNNSSDIPIQYLMLELQSEEVLVDESLHIPTIDMRKLMVDDDEMEKLHFACKDWGFFQGESHIGYLETEDVVVKQLINHGVEEEVIVKMMMDVQDFFKLSLEEKNAYAQLPNDIEGYGQAFVVSRDQKLDWGDMLFLLPLPASQRNMRLWPKKPTSFRKHTNLIILLKFVHCMAGNIGKYSSELHRVSINLLRSMAKNLGINPDKLATMLRMQHKEPVPDAFIVNIGDIIEIMSNGEYKSIEHRAVVNPEKERLSIAAFHSPNYRTMIGPLPDLLKENSAQCQL</sequence>
<dbReference type="EMBL" id="QGNW01001456">
    <property type="protein sequence ID" value="RVW40655.1"/>
    <property type="molecule type" value="Genomic_DNA"/>
</dbReference>
<dbReference type="PANTHER" id="PTHR47991">
    <property type="entry name" value="OXOGLUTARATE/IRON-DEPENDENT DIOXYGENASE"/>
    <property type="match status" value="1"/>
</dbReference>
<dbReference type="Proteomes" id="UP000288805">
    <property type="component" value="Unassembled WGS sequence"/>
</dbReference>
<name>A0A438DYT3_VITVI</name>
<comment type="caution">
    <text evidence="5">The sequence shown here is derived from an EMBL/GenBank/DDBJ whole genome shotgun (WGS) entry which is preliminary data.</text>
</comment>
<evidence type="ECO:0000256" key="1">
    <source>
        <dbReference type="ARBA" id="ARBA00022723"/>
    </source>
</evidence>
<feature type="domain" description="Non-haem dioxygenase N-terminal" evidence="4">
    <location>
        <begin position="54"/>
        <end position="177"/>
    </location>
</feature>
<proteinExistence type="predicted"/>
<evidence type="ECO:0000256" key="2">
    <source>
        <dbReference type="ARBA" id="ARBA00023004"/>
    </source>
</evidence>
<keyword evidence="2" id="KW-0408">Iron</keyword>
<evidence type="ECO:0000259" key="3">
    <source>
        <dbReference type="Pfam" id="PF03171"/>
    </source>
</evidence>
<dbReference type="Pfam" id="PF14226">
    <property type="entry name" value="DIOX_N"/>
    <property type="match status" value="1"/>
</dbReference>
<dbReference type="InterPro" id="IPR044861">
    <property type="entry name" value="IPNS-like_FE2OG_OXY"/>
</dbReference>
<dbReference type="SUPFAM" id="SSF51197">
    <property type="entry name" value="Clavaminate synthase-like"/>
    <property type="match status" value="1"/>
</dbReference>
<evidence type="ECO:0000313" key="5">
    <source>
        <dbReference type="EMBL" id="RVW40655.1"/>
    </source>
</evidence>
<gene>
    <name evidence="5" type="primary">NCS1_0</name>
    <name evidence="5" type="ORF">CK203_079187</name>
</gene>
<dbReference type="GO" id="GO:0046872">
    <property type="term" value="F:metal ion binding"/>
    <property type="evidence" value="ECO:0007669"/>
    <property type="project" value="UniProtKB-KW"/>
</dbReference>
<evidence type="ECO:0000259" key="4">
    <source>
        <dbReference type="Pfam" id="PF14226"/>
    </source>
</evidence>
<dbReference type="InterPro" id="IPR027443">
    <property type="entry name" value="IPNS-like_sf"/>
</dbReference>
<accession>A0A438DYT3</accession>
<dbReference type="InterPro" id="IPR050295">
    <property type="entry name" value="Plant_2OG-oxidoreductases"/>
</dbReference>
<dbReference type="InterPro" id="IPR026992">
    <property type="entry name" value="DIOX_N"/>
</dbReference>
<dbReference type="AlphaFoldDB" id="A0A438DYT3"/>